<dbReference type="InterPro" id="IPR043193">
    <property type="entry name" value="GLOD4"/>
</dbReference>
<dbReference type="InterPro" id="IPR043194">
    <property type="entry name" value="GLOD4_C"/>
</dbReference>
<accession>A0A2P6VQU9</accession>
<feature type="domain" description="VOC" evidence="4">
    <location>
        <begin position="83"/>
        <end position="207"/>
    </location>
</feature>
<comment type="caution">
    <text evidence="5">The sequence shown here is derived from an EMBL/GenBank/DDBJ whole genome shotgun (WGS) entry which is preliminary data.</text>
</comment>
<keyword evidence="6" id="KW-1185">Reference proteome</keyword>
<evidence type="ECO:0000313" key="6">
    <source>
        <dbReference type="Proteomes" id="UP000239649"/>
    </source>
</evidence>
<dbReference type="InterPro" id="IPR029068">
    <property type="entry name" value="Glyas_Bleomycin-R_OHBP_Dase"/>
</dbReference>
<comment type="similarity">
    <text evidence="1">Belongs to the glyoxalase I family.</text>
</comment>
<organism evidence="5 6">
    <name type="scientific">Micractinium conductrix</name>
    <dbReference type="NCBI Taxonomy" id="554055"/>
    <lineage>
        <taxon>Eukaryota</taxon>
        <taxon>Viridiplantae</taxon>
        <taxon>Chlorophyta</taxon>
        <taxon>core chlorophytes</taxon>
        <taxon>Trebouxiophyceae</taxon>
        <taxon>Chlorellales</taxon>
        <taxon>Chlorellaceae</taxon>
        <taxon>Chlorella clade</taxon>
        <taxon>Micractinium</taxon>
    </lineage>
</organism>
<evidence type="ECO:0000313" key="5">
    <source>
        <dbReference type="EMBL" id="PSC76476.1"/>
    </source>
</evidence>
<dbReference type="STRING" id="554055.A0A2P6VQU9"/>
<keyword evidence="2" id="KW-0677">Repeat</keyword>
<dbReference type="PANTHER" id="PTHR46466">
    <property type="entry name" value="GLYOXALASE DOMAIN-CONTAINING PROTEIN 4"/>
    <property type="match status" value="1"/>
</dbReference>
<proteinExistence type="inferred from homology"/>
<evidence type="ECO:0000259" key="4">
    <source>
        <dbReference type="PROSITE" id="PS51819"/>
    </source>
</evidence>
<name>A0A2P6VQU9_9CHLO</name>
<dbReference type="Gene3D" id="3.10.180.10">
    <property type="entry name" value="2,3-Dihydroxybiphenyl 1,2-Dioxygenase, domain 1"/>
    <property type="match status" value="2"/>
</dbReference>
<evidence type="ECO:0000256" key="2">
    <source>
        <dbReference type="ARBA" id="ARBA00022737"/>
    </source>
</evidence>
<gene>
    <name evidence="5" type="primary">g490</name>
    <name evidence="5" type="ORF">C2E20_0490</name>
</gene>
<dbReference type="PANTHER" id="PTHR46466:SF1">
    <property type="entry name" value="GLYOXALASE DOMAIN-CONTAINING PROTEIN 4"/>
    <property type="match status" value="1"/>
</dbReference>
<protein>
    <submittedName>
        <fullName evidence="5">Glyoxalase domain-containing 4</fullName>
    </submittedName>
</protein>
<dbReference type="AlphaFoldDB" id="A0A2P6VQU9"/>
<dbReference type="CDD" id="cd16357">
    <property type="entry name" value="GLOD4_C"/>
    <property type="match status" value="1"/>
</dbReference>
<dbReference type="Proteomes" id="UP000239649">
    <property type="component" value="Unassembled WGS sequence"/>
</dbReference>
<dbReference type="OrthoDB" id="16820at2759"/>
<dbReference type="PROSITE" id="PS51819">
    <property type="entry name" value="VOC"/>
    <property type="match status" value="1"/>
</dbReference>
<dbReference type="InterPro" id="IPR037523">
    <property type="entry name" value="VOC_core"/>
</dbReference>
<dbReference type="EMBL" id="LHPF02000001">
    <property type="protein sequence ID" value="PSC76476.1"/>
    <property type="molecule type" value="Genomic_DNA"/>
</dbReference>
<reference evidence="5 6" key="1">
    <citation type="journal article" date="2018" name="Plant J.">
        <title>Genome sequences of Chlorella sorokiniana UTEX 1602 and Micractinium conductrix SAG 241.80: implications to maltose excretion by a green alga.</title>
        <authorList>
            <person name="Arriola M.B."/>
            <person name="Velmurugan N."/>
            <person name="Zhang Y."/>
            <person name="Plunkett M.H."/>
            <person name="Hondzo H."/>
            <person name="Barney B.M."/>
        </authorList>
    </citation>
    <scope>NUCLEOTIDE SEQUENCE [LARGE SCALE GENOMIC DNA]</scope>
    <source>
        <strain evidence="5 6">SAG 241.80</strain>
    </source>
</reference>
<evidence type="ECO:0000256" key="3">
    <source>
        <dbReference type="SAM" id="MobiDB-lite"/>
    </source>
</evidence>
<sequence>MWSKSMLGYGPEDTNFVLELTYNYGVAAYKLGNDFGYLKIRNRVAYANLEERSLGTEVEFNVRDVRSPDGHTFRVLNEDPREDVGYVTSLCLHVTDLDCSLAFWADTLGFLEIDKGDDFVVLSCGADQATLRLAQLPAGAAIDHGTGYGRVAYSCPTGELRSLQEEVQSRGHKVLTPLVSLDTPGKATVQVVILADPDGHEICFVGDEEFRQLSQPDDNAGVALTQACAKDGSREWLGRKRAPEGAPGSLLAAGAATAAAAKPASQPAAAAKPTSPPAAAAKPDSPPAAAAKPASSPAAAAKPASSPAAAAKPASPPAAAAAKPAGSK</sequence>
<evidence type="ECO:0000256" key="1">
    <source>
        <dbReference type="ARBA" id="ARBA00010363"/>
    </source>
</evidence>
<dbReference type="Pfam" id="PF21701">
    <property type="entry name" value="GLOD4_C"/>
    <property type="match status" value="1"/>
</dbReference>
<feature type="region of interest" description="Disordered" evidence="3">
    <location>
        <begin position="261"/>
        <end position="328"/>
    </location>
</feature>
<dbReference type="SUPFAM" id="SSF54593">
    <property type="entry name" value="Glyoxalase/Bleomycin resistance protein/Dihydroxybiphenyl dioxygenase"/>
    <property type="match status" value="1"/>
</dbReference>